<evidence type="ECO:0000313" key="2">
    <source>
        <dbReference type="Proteomes" id="UP000828048"/>
    </source>
</evidence>
<organism evidence="1 2">
    <name type="scientific">Vaccinium darrowii</name>
    <dbReference type="NCBI Taxonomy" id="229202"/>
    <lineage>
        <taxon>Eukaryota</taxon>
        <taxon>Viridiplantae</taxon>
        <taxon>Streptophyta</taxon>
        <taxon>Embryophyta</taxon>
        <taxon>Tracheophyta</taxon>
        <taxon>Spermatophyta</taxon>
        <taxon>Magnoliopsida</taxon>
        <taxon>eudicotyledons</taxon>
        <taxon>Gunneridae</taxon>
        <taxon>Pentapetalae</taxon>
        <taxon>asterids</taxon>
        <taxon>Ericales</taxon>
        <taxon>Ericaceae</taxon>
        <taxon>Vaccinioideae</taxon>
        <taxon>Vaccinieae</taxon>
        <taxon>Vaccinium</taxon>
    </lineage>
</organism>
<gene>
    <name evidence="1" type="ORF">Vadar_011841</name>
</gene>
<sequence>MKSLFPIPSKEFIYHTSTVIRPSHWCCFKANRAISHRLISQSCARCYKATATTAALAKKYGPDVTVVVIDESRKNHWQRMISNSLAYAGIYLKAPASTAASDKKYGADITVVGGLQGFKLLERLGEGKKLTAIIREIADDISLDLVVMSLEAIHSKLVDANLLAEFIHWPLPRSTVATVEYRLRPVWLQFQMFF</sequence>
<dbReference type="Proteomes" id="UP000828048">
    <property type="component" value="Chromosome 8"/>
</dbReference>
<comment type="caution">
    <text evidence="1">The sequence shown here is derived from an EMBL/GenBank/DDBJ whole genome shotgun (WGS) entry which is preliminary data.</text>
</comment>
<protein>
    <submittedName>
        <fullName evidence="1">Uncharacterized protein</fullName>
    </submittedName>
</protein>
<dbReference type="EMBL" id="CM037158">
    <property type="protein sequence ID" value="KAH7851455.1"/>
    <property type="molecule type" value="Genomic_DNA"/>
</dbReference>
<accession>A0ACB7YD43</accession>
<keyword evidence="2" id="KW-1185">Reference proteome</keyword>
<proteinExistence type="predicted"/>
<evidence type="ECO:0000313" key="1">
    <source>
        <dbReference type="EMBL" id="KAH7851455.1"/>
    </source>
</evidence>
<name>A0ACB7YD43_9ERIC</name>
<reference evidence="1 2" key="1">
    <citation type="journal article" date="2021" name="Hortic Res">
        <title>High-quality reference genome and annotation aids understanding of berry development for evergreen blueberry (Vaccinium darrowii).</title>
        <authorList>
            <person name="Yu J."/>
            <person name="Hulse-Kemp A.M."/>
            <person name="Babiker E."/>
            <person name="Staton M."/>
        </authorList>
    </citation>
    <scope>NUCLEOTIDE SEQUENCE [LARGE SCALE GENOMIC DNA]</scope>
    <source>
        <strain evidence="2">cv. NJ 8807/NJ 8810</strain>
        <tissue evidence="1">Young leaf</tissue>
    </source>
</reference>